<dbReference type="AlphaFoldDB" id="A0A095Z5J5"/>
<evidence type="ECO:0000313" key="3">
    <source>
        <dbReference type="Proteomes" id="UP000029629"/>
    </source>
</evidence>
<organism evidence="2 3">
    <name type="scientific">Oligella urethralis DNF00040</name>
    <dbReference type="NCBI Taxonomy" id="1401065"/>
    <lineage>
        <taxon>Bacteria</taxon>
        <taxon>Pseudomonadati</taxon>
        <taxon>Pseudomonadota</taxon>
        <taxon>Betaproteobacteria</taxon>
        <taxon>Burkholderiales</taxon>
        <taxon>Alcaligenaceae</taxon>
        <taxon>Oligella</taxon>
    </lineage>
</organism>
<feature type="signal peptide" evidence="1">
    <location>
        <begin position="1"/>
        <end position="32"/>
    </location>
</feature>
<protein>
    <submittedName>
        <fullName evidence="2">Uncharacterized protein</fullName>
    </submittedName>
</protein>
<keyword evidence="1" id="KW-0732">Signal</keyword>
<dbReference type="EMBL" id="JRNI01000037">
    <property type="protein sequence ID" value="KGF29606.1"/>
    <property type="molecule type" value="Genomic_DNA"/>
</dbReference>
<evidence type="ECO:0000313" key="2">
    <source>
        <dbReference type="EMBL" id="KGF29606.1"/>
    </source>
</evidence>
<comment type="caution">
    <text evidence="2">The sequence shown here is derived from an EMBL/GenBank/DDBJ whole genome shotgun (WGS) entry which is preliminary data.</text>
</comment>
<name>A0A095Z5J5_9BURK</name>
<gene>
    <name evidence="2" type="ORF">HMPREF2130_08720</name>
</gene>
<reference evidence="2 3" key="1">
    <citation type="submission" date="2014-07" db="EMBL/GenBank/DDBJ databases">
        <authorList>
            <person name="McCorrison J."/>
            <person name="Sanka R."/>
            <person name="Torralba M."/>
            <person name="Gillis M."/>
            <person name="Haft D.H."/>
            <person name="Methe B."/>
            <person name="Sutton G."/>
            <person name="Nelson K.E."/>
        </authorList>
    </citation>
    <scope>NUCLEOTIDE SEQUENCE [LARGE SCALE GENOMIC DNA]</scope>
    <source>
        <strain evidence="2 3">DNF00040</strain>
    </source>
</reference>
<dbReference type="Proteomes" id="UP000029629">
    <property type="component" value="Unassembled WGS sequence"/>
</dbReference>
<sequence>MTGLFAYFCSIVMKAAFLILSAINQVPATASAALTQLQQCVFSLNRDYEACPIAVIEYAEEALNPQQKQALLEHTDLLAEFKANQVLQDLKASGVDAQAYQALLKIVALNWFLQNAQGAGLFNEVDYVVVIEDGVALDKSLIHLLNQSAAVKNKFFFKKAVSSASPNEKAKSLMHYPTEQWAYAAELTEGVIDDLIEASENAYHLLQANDNPSATDLGQELFKAVDLSKVHFLI</sequence>
<keyword evidence="3" id="KW-1185">Reference proteome</keyword>
<proteinExistence type="predicted"/>
<evidence type="ECO:0000256" key="1">
    <source>
        <dbReference type="SAM" id="SignalP"/>
    </source>
</evidence>
<feature type="chain" id="PRO_5001915070" evidence="1">
    <location>
        <begin position="33"/>
        <end position="234"/>
    </location>
</feature>
<accession>A0A095Z5J5</accession>